<evidence type="ECO:0008006" key="3">
    <source>
        <dbReference type="Google" id="ProtNLM"/>
    </source>
</evidence>
<evidence type="ECO:0000313" key="1">
    <source>
        <dbReference type="EMBL" id="RHZ89592.1"/>
    </source>
</evidence>
<evidence type="ECO:0000313" key="2">
    <source>
        <dbReference type="Proteomes" id="UP000266861"/>
    </source>
</evidence>
<protein>
    <recommendedName>
        <fullName evidence="3">TLDc domain-containing protein</fullName>
    </recommendedName>
</protein>
<sequence>MTYKHICQFGKCKTRFIFDLMLVTNEFELDELTNKQETLLVDIKACLDFTSLPESALISLHKRDDLLGFAPKKFWNICHGHGKTVVVTKVKGTDEILGGYNLLTWDKTYSNFIIDNWGETMKKWKYSKLVSLKNGNIQNCILSRAKNIQRAICIRKLST</sequence>
<name>A0A397JQE8_9GLOM</name>
<reference evidence="1 2" key="1">
    <citation type="submission" date="2018-08" db="EMBL/GenBank/DDBJ databases">
        <title>Genome and evolution of the arbuscular mycorrhizal fungus Diversispora epigaea (formerly Glomus versiforme) and its bacterial endosymbionts.</title>
        <authorList>
            <person name="Sun X."/>
            <person name="Fei Z."/>
            <person name="Harrison M."/>
        </authorList>
    </citation>
    <scope>NUCLEOTIDE SEQUENCE [LARGE SCALE GENOMIC DNA]</scope>
    <source>
        <strain evidence="1 2">IT104</strain>
    </source>
</reference>
<dbReference type="OrthoDB" id="2414723at2759"/>
<comment type="caution">
    <text evidence="1">The sequence shown here is derived from an EMBL/GenBank/DDBJ whole genome shotgun (WGS) entry which is preliminary data.</text>
</comment>
<keyword evidence="2" id="KW-1185">Reference proteome</keyword>
<dbReference type="EMBL" id="PQFF01000011">
    <property type="protein sequence ID" value="RHZ89592.1"/>
    <property type="molecule type" value="Genomic_DNA"/>
</dbReference>
<proteinExistence type="predicted"/>
<dbReference type="AlphaFoldDB" id="A0A397JQE8"/>
<gene>
    <name evidence="1" type="ORF">Glove_13g287</name>
</gene>
<dbReference type="Proteomes" id="UP000266861">
    <property type="component" value="Unassembled WGS sequence"/>
</dbReference>
<organism evidence="1 2">
    <name type="scientific">Diversispora epigaea</name>
    <dbReference type="NCBI Taxonomy" id="1348612"/>
    <lineage>
        <taxon>Eukaryota</taxon>
        <taxon>Fungi</taxon>
        <taxon>Fungi incertae sedis</taxon>
        <taxon>Mucoromycota</taxon>
        <taxon>Glomeromycotina</taxon>
        <taxon>Glomeromycetes</taxon>
        <taxon>Diversisporales</taxon>
        <taxon>Diversisporaceae</taxon>
        <taxon>Diversispora</taxon>
    </lineage>
</organism>
<accession>A0A397JQE8</accession>